<organism evidence="2">
    <name type="scientific">Austrarchaea sp. QLD</name>
    <dbReference type="NCBI Taxonomy" id="1028203"/>
    <lineage>
        <taxon>Eukaryota</taxon>
        <taxon>Metazoa</taxon>
        <taxon>Ecdysozoa</taxon>
        <taxon>Arthropoda</taxon>
        <taxon>Chelicerata</taxon>
        <taxon>Arachnida</taxon>
        <taxon>Araneae</taxon>
        <taxon>Araneomorphae</taxon>
        <taxon>Entelegynae</taxon>
        <taxon>Palpimanoidea</taxon>
        <taxon>Archaeidae</taxon>
        <taxon>Austrarchaea</taxon>
    </lineage>
</organism>
<evidence type="ECO:0000313" key="2">
    <source>
        <dbReference type="EMBL" id="AEX88911.1"/>
    </source>
</evidence>
<gene>
    <name evidence="2" type="primary">ATP8</name>
</gene>
<keyword evidence="1" id="KW-0472">Membrane</keyword>
<protein>
    <submittedName>
        <fullName evidence="2">ATP synthase F0 subunit 8</fullName>
    </submittedName>
</protein>
<dbReference type="AlphaFoldDB" id="H2E3Z9"/>
<keyword evidence="1" id="KW-1133">Transmembrane helix</keyword>
<feature type="transmembrane region" description="Helical" evidence="1">
    <location>
        <begin position="6"/>
        <end position="28"/>
    </location>
</feature>
<name>H2E3Z9_9ARAC</name>
<keyword evidence="1" id="KW-0812">Transmembrane</keyword>
<evidence type="ECO:0000256" key="1">
    <source>
        <dbReference type="SAM" id="Phobius"/>
    </source>
</evidence>
<reference evidence="2" key="1">
    <citation type="journal article" date="2012" name="Mol. Phylogenet. Evol.">
        <title>Phylogeny and historical biogeography of ancient assassin spiders (Araneae: Archaeidae) in the Australian mesic zone: Evidence for Miocene speciation within Tertiary refugia.</title>
        <authorList>
            <person name="Rix M.G."/>
            <person name="Harvey M.S."/>
        </authorList>
    </citation>
    <scope>NUCLEOTIDE SEQUENCE</scope>
    <source>
        <strain evidence="2">MG_45_J</strain>
    </source>
</reference>
<proteinExistence type="predicted"/>
<keyword evidence="2" id="KW-0496">Mitochondrion</keyword>
<sequence length="49" mass="6120">MPQLSPLFWINSFLMMVFVVISMVFIFYMNNMCCYKMYNKETKLMDWCW</sequence>
<dbReference type="EMBL" id="JN716036">
    <property type="protein sequence ID" value="AEX88911.1"/>
    <property type="molecule type" value="Genomic_DNA"/>
</dbReference>
<geneLocation type="mitochondrion" evidence="2"/>
<accession>H2E3Z9</accession>